<sequence length="236" mass="26189">MVYNFHFEVVAKNLPFLLKGAENTLLLSAITIVTSIILGIIVGVFRTFGKSKIENKNIRGRLIFGVKFLVYYIATIYVEIIRGTPLLVQIFMVYFGLPSLGIEINAWPAGLIALTLNSGAYIAEIVRSGIESVDGGQVEASRSLGFNYFETLLYIILPQAIKMIIPPLTSQFAALIKDTSLVSIIAISDLTFTGQQVITRTFRSFEVWIAVAVIYLIMTLAVSLVSKHFERRGDMK</sequence>
<dbReference type="InterPro" id="IPR000515">
    <property type="entry name" value="MetI-like"/>
</dbReference>
<evidence type="ECO:0000256" key="5">
    <source>
        <dbReference type="ARBA" id="ARBA00022692"/>
    </source>
</evidence>
<dbReference type="SUPFAM" id="SSF161098">
    <property type="entry name" value="MetI-like"/>
    <property type="match status" value="1"/>
</dbReference>
<evidence type="ECO:0000256" key="8">
    <source>
        <dbReference type="ARBA" id="ARBA00023136"/>
    </source>
</evidence>
<name>A0AAU9DMU1_9FUSO</name>
<dbReference type="AlphaFoldDB" id="A0AAU9DMU1"/>
<organism evidence="11 12">
    <name type="scientific">Haliovirga abyssi</name>
    <dbReference type="NCBI Taxonomy" id="2996794"/>
    <lineage>
        <taxon>Bacteria</taxon>
        <taxon>Fusobacteriati</taxon>
        <taxon>Fusobacteriota</taxon>
        <taxon>Fusobacteriia</taxon>
        <taxon>Fusobacteriales</taxon>
        <taxon>Haliovirgaceae</taxon>
        <taxon>Haliovirga</taxon>
    </lineage>
</organism>
<evidence type="ECO:0000256" key="9">
    <source>
        <dbReference type="RuleBase" id="RU363032"/>
    </source>
</evidence>
<dbReference type="PANTHER" id="PTHR30614">
    <property type="entry name" value="MEMBRANE COMPONENT OF AMINO ACID ABC TRANSPORTER"/>
    <property type="match status" value="1"/>
</dbReference>
<evidence type="ECO:0000256" key="4">
    <source>
        <dbReference type="ARBA" id="ARBA00022475"/>
    </source>
</evidence>
<keyword evidence="3 9" id="KW-0813">Transport</keyword>
<keyword evidence="5 9" id="KW-0812">Transmembrane</keyword>
<dbReference type="NCBIfam" id="TIGR01726">
    <property type="entry name" value="HEQRo_perm_3TM"/>
    <property type="match status" value="1"/>
</dbReference>
<dbReference type="KEGG" id="haby:HLVA_19260"/>
<evidence type="ECO:0000256" key="1">
    <source>
        <dbReference type="ARBA" id="ARBA00004651"/>
    </source>
</evidence>
<dbReference type="RefSeq" id="WP_307904244.1">
    <property type="nucleotide sequence ID" value="NZ_AP027059.1"/>
</dbReference>
<evidence type="ECO:0000313" key="11">
    <source>
        <dbReference type="EMBL" id="BDU51357.1"/>
    </source>
</evidence>
<dbReference type="GO" id="GO:0006865">
    <property type="term" value="P:amino acid transport"/>
    <property type="evidence" value="ECO:0007669"/>
    <property type="project" value="UniProtKB-KW"/>
</dbReference>
<feature type="transmembrane region" description="Helical" evidence="9">
    <location>
        <begin position="69"/>
        <end position="94"/>
    </location>
</feature>
<accession>A0AAU9DMU1</accession>
<evidence type="ECO:0000313" key="12">
    <source>
        <dbReference type="Proteomes" id="UP001321582"/>
    </source>
</evidence>
<dbReference type="InterPro" id="IPR035906">
    <property type="entry name" value="MetI-like_sf"/>
</dbReference>
<reference evidence="11 12" key="1">
    <citation type="submission" date="2022-11" db="EMBL/GenBank/DDBJ databases">
        <title>Haliovirga abyssi gen. nov., sp. nov., a mesophilic fermentative bacterium isolated from the Iheya North hydrothermal field and the proposal of Haliovirgaceae fam. nov.</title>
        <authorList>
            <person name="Miyazaki U."/>
            <person name="Tame A."/>
            <person name="Miyazaki J."/>
            <person name="Takai K."/>
            <person name="Sawayama S."/>
            <person name="Kitajima M."/>
            <person name="Okamoto A."/>
            <person name="Nakagawa S."/>
        </authorList>
    </citation>
    <scope>NUCLEOTIDE SEQUENCE [LARGE SCALE GENOMIC DNA]</scope>
    <source>
        <strain evidence="11 12">IC12</strain>
    </source>
</reference>
<dbReference type="EMBL" id="AP027059">
    <property type="protein sequence ID" value="BDU51357.1"/>
    <property type="molecule type" value="Genomic_DNA"/>
</dbReference>
<keyword evidence="6" id="KW-0029">Amino-acid transport</keyword>
<comment type="subcellular location">
    <subcellularLocation>
        <location evidence="1 9">Cell membrane</location>
        <topology evidence="1 9">Multi-pass membrane protein</topology>
    </subcellularLocation>
</comment>
<dbReference type="GO" id="GO:0022857">
    <property type="term" value="F:transmembrane transporter activity"/>
    <property type="evidence" value="ECO:0007669"/>
    <property type="project" value="InterPro"/>
</dbReference>
<dbReference type="PROSITE" id="PS50928">
    <property type="entry name" value="ABC_TM1"/>
    <property type="match status" value="1"/>
</dbReference>
<evidence type="ECO:0000259" key="10">
    <source>
        <dbReference type="PROSITE" id="PS50928"/>
    </source>
</evidence>
<gene>
    <name evidence="11" type="ORF">HLVA_19260</name>
</gene>
<dbReference type="Pfam" id="PF00528">
    <property type="entry name" value="BPD_transp_1"/>
    <property type="match status" value="1"/>
</dbReference>
<feature type="transmembrane region" description="Helical" evidence="9">
    <location>
        <begin position="207"/>
        <end position="226"/>
    </location>
</feature>
<keyword evidence="12" id="KW-1185">Reference proteome</keyword>
<comment type="similarity">
    <text evidence="2">Belongs to the binding-protein-dependent transport system permease family. HisMQ subfamily.</text>
</comment>
<feature type="transmembrane region" description="Helical" evidence="9">
    <location>
        <begin position="25"/>
        <end position="48"/>
    </location>
</feature>
<dbReference type="Gene3D" id="1.10.3720.10">
    <property type="entry name" value="MetI-like"/>
    <property type="match status" value="1"/>
</dbReference>
<feature type="domain" description="ABC transmembrane type-1" evidence="10">
    <location>
        <begin position="21"/>
        <end position="226"/>
    </location>
</feature>
<evidence type="ECO:0000256" key="3">
    <source>
        <dbReference type="ARBA" id="ARBA00022448"/>
    </source>
</evidence>
<proteinExistence type="inferred from homology"/>
<keyword evidence="7 9" id="KW-1133">Transmembrane helix</keyword>
<keyword evidence="4" id="KW-1003">Cell membrane</keyword>
<dbReference type="Proteomes" id="UP001321582">
    <property type="component" value="Chromosome"/>
</dbReference>
<evidence type="ECO:0000256" key="7">
    <source>
        <dbReference type="ARBA" id="ARBA00022989"/>
    </source>
</evidence>
<evidence type="ECO:0000256" key="6">
    <source>
        <dbReference type="ARBA" id="ARBA00022970"/>
    </source>
</evidence>
<dbReference type="PANTHER" id="PTHR30614:SF20">
    <property type="entry name" value="GLUTAMINE TRANSPORT SYSTEM PERMEASE PROTEIN GLNP"/>
    <property type="match status" value="1"/>
</dbReference>
<protein>
    <submittedName>
        <fullName evidence="11">Amino acid ABC transporter permease</fullName>
    </submittedName>
</protein>
<dbReference type="GO" id="GO:0043190">
    <property type="term" value="C:ATP-binding cassette (ABC) transporter complex"/>
    <property type="evidence" value="ECO:0007669"/>
    <property type="project" value="InterPro"/>
</dbReference>
<dbReference type="CDD" id="cd06261">
    <property type="entry name" value="TM_PBP2"/>
    <property type="match status" value="1"/>
</dbReference>
<dbReference type="FunFam" id="1.10.3720.10:FF:000033">
    <property type="entry name" value="Polar amino acid ABC transporter permease"/>
    <property type="match status" value="1"/>
</dbReference>
<dbReference type="InterPro" id="IPR043429">
    <property type="entry name" value="ArtM/GltK/GlnP/TcyL/YhdX-like"/>
</dbReference>
<keyword evidence="8 9" id="KW-0472">Membrane</keyword>
<dbReference type="InterPro" id="IPR010065">
    <property type="entry name" value="AA_ABC_transptr_permease_3TM"/>
</dbReference>
<evidence type="ECO:0000256" key="2">
    <source>
        <dbReference type="ARBA" id="ARBA00010072"/>
    </source>
</evidence>